<dbReference type="GO" id="GO:0004497">
    <property type="term" value="F:monooxygenase activity"/>
    <property type="evidence" value="ECO:0007669"/>
    <property type="project" value="UniProtKB-KW"/>
</dbReference>
<evidence type="ECO:0000256" key="2">
    <source>
        <dbReference type="ARBA" id="ARBA00005179"/>
    </source>
</evidence>
<name>A0A8H5M4U0_9AGAR</name>
<comment type="similarity">
    <text evidence="3">Belongs to the cytochrome P450 family.</text>
</comment>
<dbReference type="InterPro" id="IPR036396">
    <property type="entry name" value="Cyt_P450_sf"/>
</dbReference>
<keyword evidence="4 9" id="KW-0349">Heme</keyword>
<organism evidence="10 11">
    <name type="scientific">Collybiopsis confluens</name>
    <dbReference type="NCBI Taxonomy" id="2823264"/>
    <lineage>
        <taxon>Eukaryota</taxon>
        <taxon>Fungi</taxon>
        <taxon>Dikarya</taxon>
        <taxon>Basidiomycota</taxon>
        <taxon>Agaricomycotina</taxon>
        <taxon>Agaricomycetes</taxon>
        <taxon>Agaricomycetidae</taxon>
        <taxon>Agaricales</taxon>
        <taxon>Marasmiineae</taxon>
        <taxon>Omphalotaceae</taxon>
        <taxon>Collybiopsis</taxon>
    </lineage>
</organism>
<evidence type="ECO:0000256" key="7">
    <source>
        <dbReference type="ARBA" id="ARBA00023004"/>
    </source>
</evidence>
<dbReference type="GO" id="GO:0020037">
    <property type="term" value="F:heme binding"/>
    <property type="evidence" value="ECO:0007669"/>
    <property type="project" value="InterPro"/>
</dbReference>
<dbReference type="EMBL" id="JAACJN010000059">
    <property type="protein sequence ID" value="KAF5381245.1"/>
    <property type="molecule type" value="Genomic_DNA"/>
</dbReference>
<keyword evidence="11" id="KW-1185">Reference proteome</keyword>
<sequence length="573" mass="63904">MSLLGSVALFLFPIIFVIYVWNTKSTKAYPLPPGPRKLPLVQNLFDMPRKGFVWLEYAEISRKYNSDIIHLSALGNSIVVLNSAKLVSDLLEKRSSIYSSRPHAVMLRELMGWGDYLVFRLYDAGWKAQRKIISQAFPSDIGQFQPKLLTATHDLLRSLRRTNDVAKDLHSWAALFTMDVVYGMHPGNTESYHSYMVSALKAVESIAHAGSPGAYYVDQVPICVYPFSFDAMAPSQLIHFFIQVKYIPEYFPGATFKRQAKEWNALRIRTTEEAFGVVKERVVQGTASRSLTSAALEQISQSDDVLEQEEHIKKASMTAFGGGIDTTVAALEAFIAAMLMNPHVQKQAQLELDKVLGPGDLPTFSDEPLLPYITAVVRETLRYQPVTPLGQLLSLLNPLLTGLIGGIPAAIPHALTQDDVYEGYFIPKGSVIIPNVWSILHNDKDYPNPNQFNPSRFLDARGKLDPDVKDPSSAAFGFGRRICVRVAQLLMNPPFAEPAQYDQAGKHIAVASIFIAIASILACYVIEPELDEHGKPVEPQVEWDPAPTLLNRTLHLRCRFIPRSKEIKASLRV</sequence>
<dbReference type="SUPFAM" id="SSF48264">
    <property type="entry name" value="Cytochrome P450"/>
    <property type="match status" value="1"/>
</dbReference>
<dbReference type="InterPro" id="IPR002401">
    <property type="entry name" value="Cyt_P450_E_grp-I"/>
</dbReference>
<proteinExistence type="inferred from homology"/>
<evidence type="ECO:0000256" key="8">
    <source>
        <dbReference type="ARBA" id="ARBA00023033"/>
    </source>
</evidence>
<dbReference type="GO" id="GO:0016705">
    <property type="term" value="F:oxidoreductase activity, acting on paired donors, with incorporation or reduction of molecular oxygen"/>
    <property type="evidence" value="ECO:0007669"/>
    <property type="project" value="InterPro"/>
</dbReference>
<accession>A0A8H5M4U0</accession>
<dbReference type="InterPro" id="IPR001128">
    <property type="entry name" value="Cyt_P450"/>
</dbReference>
<evidence type="ECO:0000256" key="1">
    <source>
        <dbReference type="ARBA" id="ARBA00001971"/>
    </source>
</evidence>
<gene>
    <name evidence="10" type="ORF">D9757_007868</name>
</gene>
<comment type="caution">
    <text evidence="10">The sequence shown here is derived from an EMBL/GenBank/DDBJ whole genome shotgun (WGS) entry which is preliminary data.</text>
</comment>
<feature type="binding site" description="axial binding residue" evidence="9">
    <location>
        <position position="483"/>
    </location>
    <ligand>
        <name>heme</name>
        <dbReference type="ChEBI" id="CHEBI:30413"/>
    </ligand>
    <ligandPart>
        <name>Fe</name>
        <dbReference type="ChEBI" id="CHEBI:18248"/>
    </ligandPart>
</feature>
<evidence type="ECO:0000256" key="6">
    <source>
        <dbReference type="ARBA" id="ARBA00023002"/>
    </source>
</evidence>
<dbReference type="Gene3D" id="1.10.630.10">
    <property type="entry name" value="Cytochrome P450"/>
    <property type="match status" value="1"/>
</dbReference>
<dbReference type="PANTHER" id="PTHR46300">
    <property type="entry name" value="P450, PUTATIVE (EUROFUNG)-RELATED-RELATED"/>
    <property type="match status" value="1"/>
</dbReference>
<evidence type="ECO:0000313" key="10">
    <source>
        <dbReference type="EMBL" id="KAF5381245.1"/>
    </source>
</evidence>
<evidence type="ECO:0000313" key="11">
    <source>
        <dbReference type="Proteomes" id="UP000518752"/>
    </source>
</evidence>
<evidence type="ECO:0008006" key="12">
    <source>
        <dbReference type="Google" id="ProtNLM"/>
    </source>
</evidence>
<keyword evidence="8" id="KW-0503">Monooxygenase</keyword>
<evidence type="ECO:0000256" key="9">
    <source>
        <dbReference type="PIRSR" id="PIRSR602401-1"/>
    </source>
</evidence>
<dbReference type="InterPro" id="IPR050364">
    <property type="entry name" value="Cytochrome_P450_fung"/>
</dbReference>
<dbReference type="PRINTS" id="PR00463">
    <property type="entry name" value="EP450I"/>
</dbReference>
<evidence type="ECO:0000256" key="5">
    <source>
        <dbReference type="ARBA" id="ARBA00022723"/>
    </source>
</evidence>
<keyword evidence="7 9" id="KW-0408">Iron</keyword>
<dbReference type="Proteomes" id="UP000518752">
    <property type="component" value="Unassembled WGS sequence"/>
</dbReference>
<dbReference type="GO" id="GO:0016020">
    <property type="term" value="C:membrane"/>
    <property type="evidence" value="ECO:0007669"/>
    <property type="project" value="UniProtKB-SubCell"/>
</dbReference>
<evidence type="ECO:0000256" key="3">
    <source>
        <dbReference type="ARBA" id="ARBA00010617"/>
    </source>
</evidence>
<comment type="cofactor">
    <cofactor evidence="1 9">
        <name>heme</name>
        <dbReference type="ChEBI" id="CHEBI:30413"/>
    </cofactor>
</comment>
<keyword evidence="5 9" id="KW-0479">Metal-binding</keyword>
<dbReference type="Pfam" id="PF00067">
    <property type="entry name" value="p450"/>
    <property type="match status" value="2"/>
</dbReference>
<dbReference type="PANTHER" id="PTHR46300:SF7">
    <property type="entry name" value="P450, PUTATIVE (EUROFUNG)-RELATED"/>
    <property type="match status" value="1"/>
</dbReference>
<keyword evidence="6" id="KW-0560">Oxidoreductase</keyword>
<dbReference type="OrthoDB" id="2789670at2759"/>
<dbReference type="PRINTS" id="PR00385">
    <property type="entry name" value="P450"/>
</dbReference>
<evidence type="ECO:0000256" key="4">
    <source>
        <dbReference type="ARBA" id="ARBA00022617"/>
    </source>
</evidence>
<protein>
    <recommendedName>
        <fullName evidence="12">Cytochrome P450</fullName>
    </recommendedName>
</protein>
<dbReference type="GO" id="GO:0005506">
    <property type="term" value="F:iron ion binding"/>
    <property type="evidence" value="ECO:0007669"/>
    <property type="project" value="InterPro"/>
</dbReference>
<dbReference type="CDD" id="cd11065">
    <property type="entry name" value="CYP64-like"/>
    <property type="match status" value="1"/>
</dbReference>
<dbReference type="AlphaFoldDB" id="A0A8H5M4U0"/>
<reference evidence="10 11" key="1">
    <citation type="journal article" date="2020" name="ISME J.">
        <title>Uncovering the hidden diversity of litter-decomposition mechanisms in mushroom-forming fungi.</title>
        <authorList>
            <person name="Floudas D."/>
            <person name="Bentzer J."/>
            <person name="Ahren D."/>
            <person name="Johansson T."/>
            <person name="Persson P."/>
            <person name="Tunlid A."/>
        </authorList>
    </citation>
    <scope>NUCLEOTIDE SEQUENCE [LARGE SCALE GENOMIC DNA]</scope>
    <source>
        <strain evidence="10 11">CBS 406.79</strain>
    </source>
</reference>
<comment type="pathway">
    <text evidence="2">Secondary metabolite biosynthesis.</text>
</comment>